<organism evidence="1">
    <name type="scientific">viral metagenome</name>
    <dbReference type="NCBI Taxonomy" id="1070528"/>
    <lineage>
        <taxon>unclassified sequences</taxon>
        <taxon>metagenomes</taxon>
        <taxon>organismal metagenomes</taxon>
    </lineage>
</organism>
<evidence type="ECO:0000313" key="1">
    <source>
        <dbReference type="EMBL" id="QJA91719.1"/>
    </source>
</evidence>
<accession>A0A6M3LBK5</accession>
<proteinExistence type="predicted"/>
<name>A0A6M3LBK5_9ZZZZ</name>
<gene>
    <name evidence="1" type="ORF">MM415B03270_0010</name>
</gene>
<dbReference type="EMBL" id="MT143008">
    <property type="protein sequence ID" value="QJA91719.1"/>
    <property type="molecule type" value="Genomic_DNA"/>
</dbReference>
<sequence length="176" mass="20110">MEEKKEGKIEVVRVTEFRDGESIFESRGFSRVKVTKDGKARALEIPIKSTGISELVESFVRNAPKPPEKKFLAKPDDEVGKELGLTANKWVFLPDMNDEDYKKRVQDHDQRMGNAILLKGIDVVIKDKDGGIVEDEDKKIEVFKHMGMSTDHFQQVINDIQALTRWSEKETESFLA</sequence>
<dbReference type="AlphaFoldDB" id="A0A6M3LBK5"/>
<protein>
    <submittedName>
        <fullName evidence="1">Uncharacterized protein</fullName>
    </submittedName>
</protein>
<reference evidence="1" key="1">
    <citation type="submission" date="2020-03" db="EMBL/GenBank/DDBJ databases">
        <title>The deep terrestrial virosphere.</title>
        <authorList>
            <person name="Holmfeldt K."/>
            <person name="Nilsson E."/>
            <person name="Simone D."/>
            <person name="Lopez-Fernandez M."/>
            <person name="Wu X."/>
            <person name="de Brujin I."/>
            <person name="Lundin D."/>
            <person name="Andersson A."/>
            <person name="Bertilsson S."/>
            <person name="Dopson M."/>
        </authorList>
    </citation>
    <scope>NUCLEOTIDE SEQUENCE</scope>
    <source>
        <strain evidence="1">MM415B03270</strain>
    </source>
</reference>